<reference evidence="3" key="1">
    <citation type="submission" date="2020-06" db="EMBL/GenBank/DDBJ databases">
        <authorList>
            <person name="Onetto C."/>
        </authorList>
    </citation>
    <scope>NUCLEOTIDE SEQUENCE</scope>
</reference>
<protein>
    <recommendedName>
        <fullName evidence="5">DUF1264-domain-containing protein</fullName>
    </recommendedName>
</protein>
<dbReference type="PANTHER" id="PTHR31360:SF0">
    <property type="entry name" value="OIL BODY-ASSOCIATED PROTEIN 1B"/>
    <property type="match status" value="1"/>
</dbReference>
<gene>
    <name evidence="3" type="ORF">AWRI4233_LOCUS6539</name>
</gene>
<dbReference type="InterPro" id="IPR010686">
    <property type="entry name" value="OBAP-like"/>
</dbReference>
<keyword evidence="4" id="KW-1185">Reference proteome</keyword>
<dbReference type="Pfam" id="PF06884">
    <property type="entry name" value="DUF1264"/>
    <property type="match status" value="1"/>
</dbReference>
<comment type="similarity">
    <text evidence="1">Belongs to the OBAP family.</text>
</comment>
<accession>A0A9N8PJQ5</accession>
<organism evidence="3 4">
    <name type="scientific">Aureobasidium mustum</name>
    <dbReference type="NCBI Taxonomy" id="2773714"/>
    <lineage>
        <taxon>Eukaryota</taxon>
        <taxon>Fungi</taxon>
        <taxon>Dikarya</taxon>
        <taxon>Ascomycota</taxon>
        <taxon>Pezizomycotina</taxon>
        <taxon>Dothideomycetes</taxon>
        <taxon>Dothideomycetidae</taxon>
        <taxon>Dothideales</taxon>
        <taxon>Saccotheciaceae</taxon>
        <taxon>Aureobasidium</taxon>
    </lineage>
</organism>
<dbReference type="Proteomes" id="UP000714618">
    <property type="component" value="Unassembled WGS sequence"/>
</dbReference>
<evidence type="ECO:0000313" key="4">
    <source>
        <dbReference type="Proteomes" id="UP000714618"/>
    </source>
</evidence>
<dbReference type="AlphaFoldDB" id="A0A9N8PJQ5"/>
<evidence type="ECO:0008006" key="5">
    <source>
        <dbReference type="Google" id="ProtNLM"/>
    </source>
</evidence>
<dbReference type="PANTHER" id="PTHR31360">
    <property type="match status" value="1"/>
</dbReference>
<dbReference type="OrthoDB" id="1901244at2759"/>
<dbReference type="EMBL" id="CAIJEO010000008">
    <property type="protein sequence ID" value="CAD0097715.1"/>
    <property type="molecule type" value="Genomic_DNA"/>
</dbReference>
<name>A0A9N8PJQ5_9PEZI</name>
<comment type="caution">
    <text evidence="3">The sequence shown here is derived from an EMBL/GenBank/DDBJ whole genome shotgun (WGS) entry which is preliminary data.</text>
</comment>
<evidence type="ECO:0000313" key="3">
    <source>
        <dbReference type="EMBL" id="CAD0097715.1"/>
    </source>
</evidence>
<feature type="region of interest" description="Disordered" evidence="2">
    <location>
        <begin position="189"/>
        <end position="217"/>
    </location>
</feature>
<feature type="compositionally biased region" description="Polar residues" evidence="2">
    <location>
        <begin position="200"/>
        <end position="217"/>
    </location>
</feature>
<evidence type="ECO:0000256" key="1">
    <source>
        <dbReference type="ARBA" id="ARBA00009740"/>
    </source>
</evidence>
<feature type="compositionally biased region" description="Basic and acidic residues" evidence="2">
    <location>
        <begin position="189"/>
        <end position="199"/>
    </location>
</feature>
<proteinExistence type="inferred from homology"/>
<evidence type="ECO:0000256" key="2">
    <source>
        <dbReference type="SAM" id="MobiDB-lite"/>
    </source>
</evidence>
<sequence>MDNAPTTNETKGNPESMTNKILETGAAATQNFAPPKRVCAHLNAFHAYANDPSRCIETNHYCAHLNDGMPSSNARLIGIEYMISSRLYETLDHEERKLWHSHVFEVKSGMLLMPRPTGVPEAVWEVAENKEMEEVVTLYGKIYHLWQTDRGHKLPLGEPQLMTSYTDYNQFDFDQKYIKEPPIHQDAAWKEGSHTKQSEKSSTMTHPSVMQDSHSAA</sequence>